<dbReference type="RefSeq" id="WP_042554728.1">
    <property type="nucleotide sequence ID" value="NZ_JXQW01000041.1"/>
</dbReference>
<dbReference type="OrthoDB" id="6889706at2"/>
<evidence type="ECO:0000313" key="2">
    <source>
        <dbReference type="EMBL" id="KIP98408.1"/>
    </source>
</evidence>
<feature type="chain" id="PRO_5002214681" evidence="1">
    <location>
        <begin position="25"/>
        <end position="182"/>
    </location>
</feature>
<dbReference type="AlphaFoldDB" id="A0A0D0KN61"/>
<gene>
    <name evidence="2" type="ORF">RU08_15455</name>
</gene>
<evidence type="ECO:0000256" key="1">
    <source>
        <dbReference type="SAM" id="SignalP"/>
    </source>
</evidence>
<dbReference type="Proteomes" id="UP000032068">
    <property type="component" value="Unassembled WGS sequence"/>
</dbReference>
<reference evidence="2 3" key="1">
    <citation type="submission" date="2014-12" db="EMBL/GenBank/DDBJ databases">
        <title>16Stimator: statistical estimation of ribosomal gene copy numbers from draft genome assemblies.</title>
        <authorList>
            <person name="Perisin M.A."/>
            <person name="Vetter M."/>
            <person name="Gilbert J.A."/>
            <person name="Bergelson J."/>
        </authorList>
    </citation>
    <scope>NUCLEOTIDE SEQUENCE [LARGE SCALE GENOMIC DNA]</scope>
    <source>
        <strain evidence="2 3">MEJ086</strain>
    </source>
</reference>
<feature type="signal peptide" evidence="1">
    <location>
        <begin position="1"/>
        <end position="24"/>
    </location>
</feature>
<protein>
    <submittedName>
        <fullName evidence="2">Uncharacterized protein</fullName>
    </submittedName>
</protein>
<name>A0A0D0KN61_9PSED</name>
<evidence type="ECO:0000313" key="3">
    <source>
        <dbReference type="Proteomes" id="UP000032068"/>
    </source>
</evidence>
<proteinExistence type="predicted"/>
<sequence length="182" mass="20177">MLRQPLKHLVHMLCLLALVRPAVADDAAYLAALDKELDNRAVALDVVPALAERHAGTAQGRFWSAYAVLEAAQLPRYQAQARRHDLQRTRSGGFKAQASLAFSWLQEKAFVKMLANATADYLAELQAVQRPGDAETQAFWAYVIEQERVQVEALAQAREGDYDAAAATLQRFVAEQFNAPLQ</sequence>
<comment type="caution">
    <text evidence="2">The sequence shown here is derived from an EMBL/GenBank/DDBJ whole genome shotgun (WGS) entry which is preliminary data.</text>
</comment>
<keyword evidence="1" id="KW-0732">Signal</keyword>
<accession>A0A0D0KN61</accession>
<dbReference type="EMBL" id="JXQW01000041">
    <property type="protein sequence ID" value="KIP98408.1"/>
    <property type="molecule type" value="Genomic_DNA"/>
</dbReference>
<organism evidence="2 3">
    <name type="scientific">Pseudomonas fulva</name>
    <dbReference type="NCBI Taxonomy" id="47880"/>
    <lineage>
        <taxon>Bacteria</taxon>
        <taxon>Pseudomonadati</taxon>
        <taxon>Pseudomonadota</taxon>
        <taxon>Gammaproteobacteria</taxon>
        <taxon>Pseudomonadales</taxon>
        <taxon>Pseudomonadaceae</taxon>
        <taxon>Pseudomonas</taxon>
    </lineage>
</organism>